<name>A0A1J5SJ54_9ZZZZ</name>
<proteinExistence type="inferred from homology"/>
<comment type="function">
    <text evidence="1">Needed for flagellar regrowth and assembly.</text>
</comment>
<sequence>MSEFSVPARGTPVDTQPFHGDPSAAPEKLTAWQRWEAPNLQARELRTEVVALPTAAQIEDIQRQAREEGFRTGRAEGLQKALQENQRLSGLIGALETQVDEQVARELLDLSLDIARQMLHQALKVNPELILGAIREAIATLPHYNQGAHLVLHPDDALLVRERMGEQLSHSGWKIFEDARIERGGARLETANSQIDASLETRWNRIMAALGRDTSWLIPE</sequence>
<feature type="region of interest" description="Disordered" evidence="7">
    <location>
        <begin position="1"/>
        <end position="25"/>
    </location>
</feature>
<keyword evidence="9" id="KW-0969">Cilium</keyword>
<accession>A0A1J5SJ54</accession>
<evidence type="ECO:0000256" key="4">
    <source>
        <dbReference type="ARBA" id="ARBA00022795"/>
    </source>
</evidence>
<evidence type="ECO:0000256" key="5">
    <source>
        <dbReference type="ARBA" id="ARBA00022927"/>
    </source>
</evidence>
<evidence type="ECO:0000259" key="8">
    <source>
        <dbReference type="Pfam" id="PF02108"/>
    </source>
</evidence>
<keyword evidence="3" id="KW-0813">Transport</keyword>
<dbReference type="AlphaFoldDB" id="A0A1J5SJ54"/>
<dbReference type="InterPro" id="IPR018035">
    <property type="entry name" value="Flagellar_FliH/T3SS_HrpE"/>
</dbReference>
<keyword evidence="5" id="KW-0653">Protein transport</keyword>
<evidence type="ECO:0000256" key="3">
    <source>
        <dbReference type="ARBA" id="ARBA00022448"/>
    </source>
</evidence>
<comment type="similarity">
    <text evidence="2">Belongs to the FliH family.</text>
</comment>
<keyword evidence="9" id="KW-0282">Flagellum</keyword>
<reference evidence="9" key="1">
    <citation type="submission" date="2016-10" db="EMBL/GenBank/DDBJ databases">
        <title>Sequence of Gallionella enrichment culture.</title>
        <authorList>
            <person name="Poehlein A."/>
            <person name="Muehling M."/>
            <person name="Daniel R."/>
        </authorList>
    </citation>
    <scope>NUCLEOTIDE SEQUENCE</scope>
</reference>
<comment type="caution">
    <text evidence="9">The sequence shown here is derived from an EMBL/GenBank/DDBJ whole genome shotgun (WGS) entry which is preliminary data.</text>
</comment>
<keyword evidence="6" id="KW-1006">Bacterial flagellum protein export</keyword>
<dbReference type="GO" id="GO:0044781">
    <property type="term" value="P:bacterial-type flagellum organization"/>
    <property type="evidence" value="ECO:0007669"/>
    <property type="project" value="UniProtKB-KW"/>
</dbReference>
<dbReference type="GO" id="GO:0015031">
    <property type="term" value="P:protein transport"/>
    <property type="evidence" value="ECO:0007669"/>
    <property type="project" value="UniProtKB-KW"/>
</dbReference>
<dbReference type="PANTHER" id="PTHR34982:SF1">
    <property type="entry name" value="FLAGELLAR ASSEMBLY PROTEIN FLIH"/>
    <property type="match status" value="1"/>
</dbReference>
<evidence type="ECO:0000256" key="2">
    <source>
        <dbReference type="ARBA" id="ARBA00006602"/>
    </source>
</evidence>
<evidence type="ECO:0000256" key="1">
    <source>
        <dbReference type="ARBA" id="ARBA00003041"/>
    </source>
</evidence>
<dbReference type="InterPro" id="IPR051472">
    <property type="entry name" value="T3SS_Stator/FliH"/>
</dbReference>
<organism evidence="9">
    <name type="scientific">mine drainage metagenome</name>
    <dbReference type="NCBI Taxonomy" id="410659"/>
    <lineage>
        <taxon>unclassified sequences</taxon>
        <taxon>metagenomes</taxon>
        <taxon>ecological metagenomes</taxon>
    </lineage>
</organism>
<evidence type="ECO:0000256" key="7">
    <source>
        <dbReference type="SAM" id="MobiDB-lite"/>
    </source>
</evidence>
<gene>
    <name evidence="9" type="primary">fliH_3</name>
    <name evidence="9" type="ORF">GALL_92520</name>
</gene>
<feature type="domain" description="Flagellar assembly protein FliH/Type III secretion system HrpE" evidence="8">
    <location>
        <begin position="85"/>
        <end position="206"/>
    </location>
</feature>
<evidence type="ECO:0000313" key="9">
    <source>
        <dbReference type="EMBL" id="OIR08458.1"/>
    </source>
</evidence>
<dbReference type="GO" id="GO:0005829">
    <property type="term" value="C:cytosol"/>
    <property type="evidence" value="ECO:0007669"/>
    <property type="project" value="TreeGrafter"/>
</dbReference>
<evidence type="ECO:0000256" key="6">
    <source>
        <dbReference type="ARBA" id="ARBA00023225"/>
    </source>
</evidence>
<dbReference type="PANTHER" id="PTHR34982">
    <property type="entry name" value="YOP PROTEINS TRANSLOCATION PROTEIN L"/>
    <property type="match status" value="1"/>
</dbReference>
<keyword evidence="9" id="KW-0966">Cell projection</keyword>
<dbReference type="EMBL" id="MLJW01000031">
    <property type="protein sequence ID" value="OIR08458.1"/>
    <property type="molecule type" value="Genomic_DNA"/>
</dbReference>
<keyword evidence="4" id="KW-1005">Bacterial flagellum biogenesis</keyword>
<dbReference type="Pfam" id="PF02108">
    <property type="entry name" value="FliH"/>
    <property type="match status" value="1"/>
</dbReference>
<protein>
    <submittedName>
        <fullName evidence="9">Flagellar assembly protein FliH</fullName>
    </submittedName>
</protein>